<dbReference type="VEuPathDB" id="VectorBase:PPAI010010"/>
<evidence type="ECO:0000256" key="4">
    <source>
        <dbReference type="ARBA" id="ARBA00022771"/>
    </source>
</evidence>
<proteinExistence type="predicted"/>
<keyword evidence="7" id="KW-0238">DNA-binding</keyword>
<evidence type="ECO:0000256" key="7">
    <source>
        <dbReference type="ARBA" id="ARBA00023125"/>
    </source>
</evidence>
<dbReference type="Proteomes" id="UP000092462">
    <property type="component" value="Unassembled WGS sequence"/>
</dbReference>
<feature type="domain" description="C2H2-type" evidence="10">
    <location>
        <begin position="149"/>
        <end position="177"/>
    </location>
</feature>
<evidence type="ECO:0000256" key="6">
    <source>
        <dbReference type="ARBA" id="ARBA00023015"/>
    </source>
</evidence>
<feature type="domain" description="C2H2-type" evidence="10">
    <location>
        <begin position="121"/>
        <end position="148"/>
    </location>
</feature>
<keyword evidence="6" id="KW-0805">Transcription regulation</keyword>
<accession>A0A1B0DNG5</accession>
<dbReference type="FunFam" id="3.30.160.60:FF:000110">
    <property type="entry name" value="Zinc finger protein-like"/>
    <property type="match status" value="1"/>
</dbReference>
<evidence type="ECO:0000256" key="3">
    <source>
        <dbReference type="ARBA" id="ARBA00022737"/>
    </source>
</evidence>
<dbReference type="InterPro" id="IPR050331">
    <property type="entry name" value="Zinc_finger"/>
</dbReference>
<keyword evidence="4" id="KW-0863">Zinc-finger</keyword>
<keyword evidence="12" id="KW-1185">Reference proteome</keyword>
<dbReference type="PROSITE" id="PS50157">
    <property type="entry name" value="ZINC_FINGER_C2H2_2"/>
    <property type="match status" value="4"/>
</dbReference>
<keyword evidence="8" id="KW-0804">Transcription</keyword>
<evidence type="ECO:0000256" key="1">
    <source>
        <dbReference type="ARBA" id="ARBA00004123"/>
    </source>
</evidence>
<dbReference type="Gene3D" id="3.30.160.60">
    <property type="entry name" value="Classic Zinc Finger"/>
    <property type="match status" value="4"/>
</dbReference>
<organism evidence="11 12">
    <name type="scientific">Phlebotomus papatasi</name>
    <name type="common">Sandfly</name>
    <dbReference type="NCBI Taxonomy" id="29031"/>
    <lineage>
        <taxon>Eukaryota</taxon>
        <taxon>Metazoa</taxon>
        <taxon>Ecdysozoa</taxon>
        <taxon>Arthropoda</taxon>
        <taxon>Hexapoda</taxon>
        <taxon>Insecta</taxon>
        <taxon>Pterygota</taxon>
        <taxon>Neoptera</taxon>
        <taxon>Endopterygota</taxon>
        <taxon>Diptera</taxon>
        <taxon>Nematocera</taxon>
        <taxon>Psychodoidea</taxon>
        <taxon>Psychodidae</taxon>
        <taxon>Phlebotomus</taxon>
        <taxon>Phlebotomus</taxon>
    </lineage>
</organism>
<sequence>MNINTESVNSVLDLDYSIVKEEFVIQDKEVECYQKNCEENKNSQDIQESEEIVQFVITEIKDKKYICEFCNKAFTRLSNLSEHMVTHSSEKNSKCNICPGAFKSQRRLKRHILETHTNETHPCTLCNKTFTVGIKLRRHLRRHSKERRYPCDLCDKRFKDATTRYIHKQVVHLGKKRNITNQE</sequence>
<dbReference type="InterPro" id="IPR036236">
    <property type="entry name" value="Znf_C2H2_sf"/>
</dbReference>
<name>A0A1B0DNG5_PHLPP</name>
<evidence type="ECO:0000313" key="12">
    <source>
        <dbReference type="Proteomes" id="UP000092462"/>
    </source>
</evidence>
<evidence type="ECO:0000256" key="5">
    <source>
        <dbReference type="ARBA" id="ARBA00022833"/>
    </source>
</evidence>
<keyword evidence="5" id="KW-0862">Zinc</keyword>
<evidence type="ECO:0000256" key="2">
    <source>
        <dbReference type="ARBA" id="ARBA00022723"/>
    </source>
</evidence>
<dbReference type="Pfam" id="PF00096">
    <property type="entry name" value="zf-C2H2"/>
    <property type="match status" value="2"/>
</dbReference>
<evidence type="ECO:0000256" key="8">
    <source>
        <dbReference type="ARBA" id="ARBA00023163"/>
    </source>
</evidence>
<dbReference type="PANTHER" id="PTHR16515">
    <property type="entry name" value="PR DOMAIN ZINC FINGER PROTEIN"/>
    <property type="match status" value="1"/>
</dbReference>
<reference evidence="11" key="1">
    <citation type="submission" date="2022-08" db="UniProtKB">
        <authorList>
            <consortium name="EnsemblMetazoa"/>
        </authorList>
    </citation>
    <scope>IDENTIFICATION</scope>
    <source>
        <strain evidence="11">Israel</strain>
    </source>
</reference>
<dbReference type="InterPro" id="IPR013087">
    <property type="entry name" value="Znf_C2H2_type"/>
</dbReference>
<feature type="domain" description="C2H2-type" evidence="10">
    <location>
        <begin position="65"/>
        <end position="92"/>
    </location>
</feature>
<evidence type="ECO:0000259" key="10">
    <source>
        <dbReference type="PROSITE" id="PS50157"/>
    </source>
</evidence>
<evidence type="ECO:0000313" key="11">
    <source>
        <dbReference type="EnsemblMetazoa" id="PPAI010010-PA"/>
    </source>
</evidence>
<dbReference type="EMBL" id="AJVK01017535">
    <property type="status" value="NOT_ANNOTATED_CDS"/>
    <property type="molecule type" value="Genomic_DNA"/>
</dbReference>
<dbReference type="VEuPathDB" id="VectorBase:PPAPM1_010835"/>
<dbReference type="GO" id="GO:0010468">
    <property type="term" value="P:regulation of gene expression"/>
    <property type="evidence" value="ECO:0007669"/>
    <property type="project" value="TreeGrafter"/>
</dbReference>
<dbReference type="Pfam" id="PF13912">
    <property type="entry name" value="zf-C2H2_6"/>
    <property type="match status" value="1"/>
</dbReference>
<dbReference type="PROSITE" id="PS00028">
    <property type="entry name" value="ZINC_FINGER_C2H2_1"/>
    <property type="match status" value="4"/>
</dbReference>
<dbReference type="SUPFAM" id="SSF57667">
    <property type="entry name" value="beta-beta-alpha zinc fingers"/>
    <property type="match status" value="2"/>
</dbReference>
<keyword evidence="2" id="KW-0479">Metal-binding</keyword>
<feature type="domain" description="C2H2-type" evidence="10">
    <location>
        <begin position="93"/>
        <end position="121"/>
    </location>
</feature>
<protein>
    <recommendedName>
        <fullName evidence="10">C2H2-type domain-containing protein</fullName>
    </recommendedName>
</protein>
<keyword evidence="3" id="KW-0677">Repeat</keyword>
<dbReference type="SMART" id="SM00355">
    <property type="entry name" value="ZnF_C2H2"/>
    <property type="match status" value="4"/>
</dbReference>
<dbReference type="AlphaFoldDB" id="A0A1B0DNG5"/>
<dbReference type="EnsemblMetazoa" id="PPAI010010-RA">
    <property type="protein sequence ID" value="PPAI010010-PA"/>
    <property type="gene ID" value="PPAI010010"/>
</dbReference>
<dbReference type="GO" id="GO:0008270">
    <property type="term" value="F:zinc ion binding"/>
    <property type="evidence" value="ECO:0007669"/>
    <property type="project" value="UniProtKB-KW"/>
</dbReference>
<keyword evidence="9" id="KW-0539">Nucleus</keyword>
<dbReference type="GO" id="GO:0005634">
    <property type="term" value="C:nucleus"/>
    <property type="evidence" value="ECO:0007669"/>
    <property type="project" value="UniProtKB-SubCell"/>
</dbReference>
<dbReference type="PANTHER" id="PTHR16515:SF49">
    <property type="entry name" value="GASTRULA ZINC FINGER PROTEIN XLCGF49.1-LIKE-RELATED"/>
    <property type="match status" value="1"/>
</dbReference>
<comment type="subcellular location">
    <subcellularLocation>
        <location evidence="1">Nucleus</location>
    </subcellularLocation>
</comment>
<dbReference type="GO" id="GO:0003677">
    <property type="term" value="F:DNA binding"/>
    <property type="evidence" value="ECO:0007669"/>
    <property type="project" value="UniProtKB-KW"/>
</dbReference>
<evidence type="ECO:0000256" key="9">
    <source>
        <dbReference type="ARBA" id="ARBA00023242"/>
    </source>
</evidence>